<dbReference type="SUPFAM" id="SSF56801">
    <property type="entry name" value="Acetyl-CoA synthetase-like"/>
    <property type="match status" value="1"/>
</dbReference>
<dbReference type="GO" id="GO:0016405">
    <property type="term" value="F:CoA-ligase activity"/>
    <property type="evidence" value="ECO:0007669"/>
    <property type="project" value="TreeGrafter"/>
</dbReference>
<sequence length="563" mass="62535">MDYPISYSPSPIDTDIVSFCFQGPALPDDCPVFVDGVTPSRSLNISQFQHLVCTLIAGLRAQKVQRGQCVLVHLDNSILSPALFLAIVGAGGVYMGANPASSVDELKHLLALAEPRLIVTRRDTLSTVLASATVRGLKPEQVCVLDDIDHIIDRVFEGSQWQTTHERLKPVQDASSPLNFTNLVRCGQRSWISFADAERAKTTTAAMFLTSGTSGLPKAAILTHQALILQHMSVYCPVPYPVTRLLAMPLFHRYGALWAHFFPVRYAQPLVLLPQFQLAPFLDAVRRHCVTETHLSPWMVHVLIQSSSSMPIRESLQSLRYVCVGGAPIDKRPLQLLQDMLHPDACVAQEWGMTETGTVIHDHYCKPYEQYDKESIGCVVPGYEARLVSLDSGDVIQSDETIGELHVRGPGLFLGYKGCSDSPKDSDGWLPTGDVLYVKKEHYFLVGRVKELIKVRGYQVAPVELETQLISHSLIKDVAVIGITASDRSTELPRAYVVPISWAQRPSAEDIYGFLRRRTASYKALDGGIVFVDWIPRTSSGKIRRQRLLELDAQRENLVRLLS</sequence>
<protein>
    <recommendedName>
        <fullName evidence="12">AMP-dependent synthetase/ligase domain-containing protein</fullName>
    </recommendedName>
</protein>
<proteinExistence type="inferred from homology"/>
<keyword evidence="5" id="KW-0067">ATP-binding</keyword>
<evidence type="ECO:0000313" key="11">
    <source>
        <dbReference type="Proteomes" id="UP000324241"/>
    </source>
</evidence>
<evidence type="ECO:0000259" key="7">
    <source>
        <dbReference type="Pfam" id="PF13193"/>
    </source>
</evidence>
<dbReference type="RefSeq" id="XP_033428030.1">
    <property type="nucleotide sequence ID" value="XM_033569224.1"/>
</dbReference>
<reference evidence="9 10" key="1">
    <citation type="submission" date="2019-03" db="EMBL/GenBank/DDBJ databases">
        <title>The genome sequence of a newly discovered highly antifungal drug resistant Aspergillus species, Aspergillus tanneri NIH 1004.</title>
        <authorList>
            <person name="Mounaud S."/>
            <person name="Singh I."/>
            <person name="Joardar V."/>
            <person name="Pakala S."/>
            <person name="Pakala S."/>
            <person name="Venepally P."/>
            <person name="Hoover J."/>
            <person name="Nierman W."/>
            <person name="Chung J."/>
            <person name="Losada L."/>
        </authorList>
    </citation>
    <scope>NUCLEOTIDE SEQUENCE [LARGE SCALE GENOMIC DNA]</scope>
    <source>
        <strain evidence="9 10">NIH1004</strain>
    </source>
</reference>
<dbReference type="Proteomes" id="UP000324241">
    <property type="component" value="Unassembled WGS sequence"/>
</dbReference>
<dbReference type="Pfam" id="PF00501">
    <property type="entry name" value="AMP-binding"/>
    <property type="match status" value="1"/>
</dbReference>
<dbReference type="EMBL" id="SOSA01000422">
    <property type="protein sequence ID" value="THC91372.1"/>
    <property type="molecule type" value="Genomic_DNA"/>
</dbReference>
<dbReference type="STRING" id="1220188.A0A4S3J8Z9"/>
<dbReference type="InterPro" id="IPR025110">
    <property type="entry name" value="AMP-bd_C"/>
</dbReference>
<evidence type="ECO:0008006" key="12">
    <source>
        <dbReference type="Google" id="ProtNLM"/>
    </source>
</evidence>
<dbReference type="Proteomes" id="UP000308092">
    <property type="component" value="Unassembled WGS sequence"/>
</dbReference>
<feature type="domain" description="AMP-dependent synthetase/ligase" evidence="6">
    <location>
        <begin position="31"/>
        <end position="416"/>
    </location>
</feature>
<dbReference type="PANTHER" id="PTHR24096:SF317">
    <property type="entry name" value="ADENYLATE-FORMING ENZYME AFEA"/>
    <property type="match status" value="1"/>
</dbReference>
<keyword evidence="10" id="KW-1185">Reference proteome</keyword>
<dbReference type="EMBL" id="QUQM01000003">
    <property type="protein sequence ID" value="KAA8648669.1"/>
    <property type="molecule type" value="Genomic_DNA"/>
</dbReference>
<dbReference type="PROSITE" id="PS00455">
    <property type="entry name" value="AMP_BINDING"/>
    <property type="match status" value="1"/>
</dbReference>
<name>A0A4S3J8Z9_9EURO</name>
<dbReference type="InterPro" id="IPR000873">
    <property type="entry name" value="AMP-dep_synth/lig_dom"/>
</dbReference>
<evidence type="ECO:0000313" key="8">
    <source>
        <dbReference type="EMBL" id="KAA8648669.1"/>
    </source>
</evidence>
<evidence type="ECO:0000313" key="9">
    <source>
        <dbReference type="EMBL" id="THC91372.1"/>
    </source>
</evidence>
<dbReference type="PANTHER" id="PTHR24096">
    <property type="entry name" value="LONG-CHAIN-FATTY-ACID--COA LIGASE"/>
    <property type="match status" value="1"/>
</dbReference>
<dbReference type="OrthoDB" id="6509636at2759"/>
<dbReference type="Gene3D" id="3.30.300.30">
    <property type="match status" value="1"/>
</dbReference>
<keyword evidence="3" id="KW-0436">Ligase</keyword>
<evidence type="ECO:0000256" key="4">
    <source>
        <dbReference type="ARBA" id="ARBA00022741"/>
    </source>
</evidence>
<dbReference type="VEuPathDB" id="FungiDB:EYZ11_009171"/>
<gene>
    <name evidence="8" type="ORF">ATNIH1004_004554</name>
    <name evidence="9" type="ORF">EYZ11_009171</name>
</gene>
<evidence type="ECO:0000313" key="10">
    <source>
        <dbReference type="Proteomes" id="UP000308092"/>
    </source>
</evidence>
<evidence type="ECO:0000256" key="5">
    <source>
        <dbReference type="ARBA" id="ARBA00022840"/>
    </source>
</evidence>
<dbReference type="AlphaFoldDB" id="A0A4S3J8Z9"/>
<dbReference type="GeneID" id="54327256"/>
<feature type="domain" description="AMP-binding enzyme C-terminal" evidence="7">
    <location>
        <begin position="464"/>
        <end position="542"/>
    </location>
</feature>
<dbReference type="InterPro" id="IPR042099">
    <property type="entry name" value="ANL_N_sf"/>
</dbReference>
<evidence type="ECO:0000256" key="2">
    <source>
        <dbReference type="ARBA" id="ARBA00006432"/>
    </source>
</evidence>
<dbReference type="GO" id="GO:0005524">
    <property type="term" value="F:ATP binding"/>
    <property type="evidence" value="ECO:0007669"/>
    <property type="project" value="UniProtKB-KW"/>
</dbReference>
<dbReference type="GO" id="GO:0019748">
    <property type="term" value="P:secondary metabolic process"/>
    <property type="evidence" value="ECO:0007669"/>
    <property type="project" value="TreeGrafter"/>
</dbReference>
<evidence type="ECO:0000259" key="6">
    <source>
        <dbReference type="Pfam" id="PF00501"/>
    </source>
</evidence>
<dbReference type="Gene3D" id="3.40.50.12780">
    <property type="entry name" value="N-terminal domain of ligase-like"/>
    <property type="match status" value="1"/>
</dbReference>
<evidence type="ECO:0000256" key="3">
    <source>
        <dbReference type="ARBA" id="ARBA00022598"/>
    </source>
</evidence>
<comment type="pathway">
    <text evidence="1">Secondary metabolite biosynthesis.</text>
</comment>
<accession>A0A4S3J8Z9</accession>
<dbReference type="InterPro" id="IPR045851">
    <property type="entry name" value="AMP-bd_C_sf"/>
</dbReference>
<comment type="caution">
    <text evidence="9">The sequence shown here is derived from an EMBL/GenBank/DDBJ whole genome shotgun (WGS) entry which is preliminary data.</text>
</comment>
<keyword evidence="4" id="KW-0547">Nucleotide-binding</keyword>
<reference evidence="8 11" key="2">
    <citation type="submission" date="2019-08" db="EMBL/GenBank/DDBJ databases">
        <title>The genome sequence of a newly discovered highly antifungal drug resistant Aspergillus species, Aspergillus tanneri NIH 1004.</title>
        <authorList>
            <person name="Mounaud S."/>
            <person name="Singh I."/>
            <person name="Joardar V."/>
            <person name="Pakala S."/>
            <person name="Pakala S."/>
            <person name="Venepally P."/>
            <person name="Chung J.K."/>
            <person name="Losada L."/>
            <person name="Nierman W.C."/>
        </authorList>
    </citation>
    <scope>NUCLEOTIDE SEQUENCE [LARGE SCALE GENOMIC DNA]</scope>
    <source>
        <strain evidence="8 11">NIH1004</strain>
    </source>
</reference>
<comment type="similarity">
    <text evidence="2">Belongs to the ATP-dependent AMP-binding enzyme family.</text>
</comment>
<organism evidence="9 10">
    <name type="scientific">Aspergillus tanneri</name>
    <dbReference type="NCBI Taxonomy" id="1220188"/>
    <lineage>
        <taxon>Eukaryota</taxon>
        <taxon>Fungi</taxon>
        <taxon>Dikarya</taxon>
        <taxon>Ascomycota</taxon>
        <taxon>Pezizomycotina</taxon>
        <taxon>Eurotiomycetes</taxon>
        <taxon>Eurotiomycetidae</taxon>
        <taxon>Eurotiales</taxon>
        <taxon>Aspergillaceae</taxon>
        <taxon>Aspergillus</taxon>
        <taxon>Aspergillus subgen. Circumdati</taxon>
    </lineage>
</organism>
<evidence type="ECO:0000256" key="1">
    <source>
        <dbReference type="ARBA" id="ARBA00005179"/>
    </source>
</evidence>
<dbReference type="InterPro" id="IPR020845">
    <property type="entry name" value="AMP-binding_CS"/>
</dbReference>
<dbReference type="Pfam" id="PF13193">
    <property type="entry name" value="AMP-binding_C"/>
    <property type="match status" value="1"/>
</dbReference>